<dbReference type="GeneTree" id="ENSGT00960000190355"/>
<evidence type="ECO:0000313" key="2">
    <source>
        <dbReference type="Proteomes" id="UP000694414"/>
    </source>
</evidence>
<keyword evidence="2" id="KW-1185">Reference proteome</keyword>
<sequence length="60" mass="7042">MEFLAFYKNLISKRRHYVLCTLPRITTLDFSGVTKVDCTTAEVWKHMNIKPLRFPAPQQS</sequence>
<organism evidence="1 2">
    <name type="scientific">Prolemur simus</name>
    <name type="common">Greater bamboo lemur</name>
    <name type="synonym">Hapalemur simus</name>
    <dbReference type="NCBI Taxonomy" id="1328070"/>
    <lineage>
        <taxon>Eukaryota</taxon>
        <taxon>Metazoa</taxon>
        <taxon>Chordata</taxon>
        <taxon>Craniata</taxon>
        <taxon>Vertebrata</taxon>
        <taxon>Euteleostomi</taxon>
        <taxon>Mammalia</taxon>
        <taxon>Eutheria</taxon>
        <taxon>Euarchontoglires</taxon>
        <taxon>Primates</taxon>
        <taxon>Strepsirrhini</taxon>
        <taxon>Lemuriformes</taxon>
        <taxon>Lemuridae</taxon>
        <taxon>Prolemur</taxon>
    </lineage>
</organism>
<reference evidence="1" key="2">
    <citation type="submission" date="2025-09" db="UniProtKB">
        <authorList>
            <consortium name="Ensembl"/>
        </authorList>
    </citation>
    <scope>IDENTIFICATION</scope>
</reference>
<accession>A0A8C9AA07</accession>
<reference evidence="1" key="1">
    <citation type="submission" date="2025-08" db="UniProtKB">
        <authorList>
            <consortium name="Ensembl"/>
        </authorList>
    </citation>
    <scope>IDENTIFICATION</scope>
</reference>
<dbReference type="Ensembl" id="ENSPSMT00000035420.1">
    <property type="protein sequence ID" value="ENSPSMP00000030699.1"/>
    <property type="gene ID" value="ENSPSMG00000021310.1"/>
</dbReference>
<dbReference type="AlphaFoldDB" id="A0A8C9AA07"/>
<evidence type="ECO:0000313" key="1">
    <source>
        <dbReference type="Ensembl" id="ENSPSMP00000030699.1"/>
    </source>
</evidence>
<dbReference type="Proteomes" id="UP000694414">
    <property type="component" value="Unplaced"/>
</dbReference>
<proteinExistence type="predicted"/>
<protein>
    <submittedName>
        <fullName evidence="1">Uncharacterized protein</fullName>
    </submittedName>
</protein>
<name>A0A8C9AA07_PROSS</name>